<dbReference type="PANTHER" id="PTHR33777">
    <property type="entry name" value="UPF0045 PROTEIN ECM15"/>
    <property type="match status" value="1"/>
</dbReference>
<evidence type="ECO:0000256" key="1">
    <source>
        <dbReference type="ARBA" id="ARBA00010272"/>
    </source>
</evidence>
<dbReference type="InterPro" id="IPR029756">
    <property type="entry name" value="MTH1187/YkoF-like"/>
</dbReference>
<comment type="similarity">
    <text evidence="1">Belongs to the UPF0045 family.</text>
</comment>
<dbReference type="InterPro" id="IPR002767">
    <property type="entry name" value="Thiamine_BP"/>
</dbReference>
<organism evidence="3">
    <name type="scientific">Prosthecochloris aestuarii</name>
    <dbReference type="NCBI Taxonomy" id="1102"/>
    <lineage>
        <taxon>Bacteria</taxon>
        <taxon>Pseudomonadati</taxon>
        <taxon>Chlorobiota</taxon>
        <taxon>Chlorobiia</taxon>
        <taxon>Chlorobiales</taxon>
        <taxon>Chlorobiaceae</taxon>
        <taxon>Prosthecochloris</taxon>
    </lineage>
</organism>
<evidence type="ECO:0000259" key="2">
    <source>
        <dbReference type="Pfam" id="PF01910"/>
    </source>
</evidence>
<dbReference type="PANTHER" id="PTHR33777:SF1">
    <property type="entry name" value="UPF0045 PROTEIN ECM15"/>
    <property type="match status" value="1"/>
</dbReference>
<dbReference type="AlphaFoldDB" id="A0A831WPH4"/>
<dbReference type="GO" id="GO:0005829">
    <property type="term" value="C:cytosol"/>
    <property type="evidence" value="ECO:0007669"/>
    <property type="project" value="TreeGrafter"/>
</dbReference>
<dbReference type="SUPFAM" id="SSF89957">
    <property type="entry name" value="MTH1187/YkoF-like"/>
    <property type="match status" value="1"/>
</dbReference>
<protein>
    <submittedName>
        <fullName evidence="3">MTH1187 family thiamine-binding protein</fullName>
    </submittedName>
</protein>
<dbReference type="NCBIfam" id="TIGR00106">
    <property type="entry name" value="MTH1187 family thiamine-binding protein"/>
    <property type="match status" value="1"/>
</dbReference>
<accession>A0A831WPH4</accession>
<feature type="domain" description="Thiamine-binding protein" evidence="2">
    <location>
        <begin position="4"/>
        <end position="94"/>
    </location>
</feature>
<dbReference type="Gene3D" id="3.30.70.930">
    <property type="match status" value="1"/>
</dbReference>
<reference evidence="3" key="1">
    <citation type="journal article" date="2020" name="mSystems">
        <title>Genome- and Community-Level Interaction Insights into Carbon Utilization and Element Cycling Functions of Hydrothermarchaeota in Hydrothermal Sediment.</title>
        <authorList>
            <person name="Zhou Z."/>
            <person name="Liu Y."/>
            <person name="Xu W."/>
            <person name="Pan J."/>
            <person name="Luo Z.H."/>
            <person name="Li M."/>
        </authorList>
    </citation>
    <scope>NUCLEOTIDE SEQUENCE [LARGE SCALE GENOMIC DNA]</scope>
    <source>
        <strain evidence="3">SpSt-1181</strain>
    </source>
</reference>
<gene>
    <name evidence="3" type="ORF">ENN50_07715</name>
</gene>
<sequence length="101" mass="10893">MALMDIAVMPLDGYSGGLSSLVAELEDLLQESGLEFSLHDMGTTLSGPAPELFSAAARLHEHLFSKGIARVYTVIKIDDRRDRNVGLGDKVASVGAHRERV</sequence>
<dbReference type="EMBL" id="DSBW01000168">
    <property type="protein sequence ID" value="HED31553.1"/>
    <property type="molecule type" value="Genomic_DNA"/>
</dbReference>
<proteinExistence type="inferred from homology"/>
<dbReference type="Pfam" id="PF01910">
    <property type="entry name" value="Thiamine_BP"/>
    <property type="match status" value="1"/>
</dbReference>
<dbReference type="InterPro" id="IPR051614">
    <property type="entry name" value="UPF0045_domain"/>
</dbReference>
<evidence type="ECO:0000313" key="3">
    <source>
        <dbReference type="EMBL" id="HED31553.1"/>
    </source>
</evidence>
<comment type="caution">
    <text evidence="3">The sequence shown here is derived from an EMBL/GenBank/DDBJ whole genome shotgun (WGS) entry which is preliminary data.</text>
</comment>
<name>A0A831WPH4_PROAE</name>
<dbReference type="Proteomes" id="UP000886335">
    <property type="component" value="Unassembled WGS sequence"/>
</dbReference>